<protein>
    <submittedName>
        <fullName evidence="3">Uncharacterized protein</fullName>
    </submittedName>
</protein>
<gene>
    <name evidence="3" type="ORF">VP01_7437g1</name>
</gene>
<accession>A0A0L6UCH7</accession>
<dbReference type="AlphaFoldDB" id="A0A0L6UCH7"/>
<evidence type="ECO:0000313" key="3">
    <source>
        <dbReference type="EMBL" id="KNZ46248.1"/>
    </source>
</evidence>
<sequence length="109" mass="12329">MTQASKITLCHPGLFGDVHKWFSKHVFGNTNSNTHLPPSRKASPPSNTPETTMASQSDLLAIKIHPRFQDKSPRLAIQLIIIIMILKTIYEWLKNLKTRYNNSKTTGSQ</sequence>
<keyword evidence="4" id="KW-1185">Reference proteome</keyword>
<comment type="caution">
    <text evidence="3">The sequence shown here is derived from an EMBL/GenBank/DDBJ whole genome shotgun (WGS) entry which is preliminary data.</text>
</comment>
<proteinExistence type="predicted"/>
<evidence type="ECO:0000256" key="2">
    <source>
        <dbReference type="SAM" id="Phobius"/>
    </source>
</evidence>
<evidence type="ECO:0000256" key="1">
    <source>
        <dbReference type="SAM" id="MobiDB-lite"/>
    </source>
</evidence>
<feature type="compositionally biased region" description="Polar residues" evidence="1">
    <location>
        <begin position="44"/>
        <end position="54"/>
    </location>
</feature>
<dbReference type="EMBL" id="LAVV01012869">
    <property type="protein sequence ID" value="KNZ46248.1"/>
    <property type="molecule type" value="Genomic_DNA"/>
</dbReference>
<feature type="region of interest" description="Disordered" evidence="1">
    <location>
        <begin position="29"/>
        <end position="54"/>
    </location>
</feature>
<evidence type="ECO:0000313" key="4">
    <source>
        <dbReference type="Proteomes" id="UP000037035"/>
    </source>
</evidence>
<dbReference type="VEuPathDB" id="FungiDB:VP01_7437g1"/>
<keyword evidence="2" id="KW-0812">Transmembrane</keyword>
<keyword evidence="2" id="KW-1133">Transmembrane helix</keyword>
<feature type="transmembrane region" description="Helical" evidence="2">
    <location>
        <begin position="75"/>
        <end position="93"/>
    </location>
</feature>
<dbReference type="Proteomes" id="UP000037035">
    <property type="component" value="Unassembled WGS sequence"/>
</dbReference>
<reference evidence="3 4" key="1">
    <citation type="submission" date="2015-08" db="EMBL/GenBank/DDBJ databases">
        <title>Next Generation Sequencing and Analysis of the Genome of Puccinia sorghi L Schw, the Causal Agent of Maize Common Rust.</title>
        <authorList>
            <person name="Rochi L."/>
            <person name="Burguener G."/>
            <person name="Darino M."/>
            <person name="Turjanski A."/>
            <person name="Kreff E."/>
            <person name="Dieguez M.J."/>
            <person name="Sacco F."/>
        </authorList>
    </citation>
    <scope>NUCLEOTIDE SEQUENCE [LARGE SCALE GENOMIC DNA]</scope>
    <source>
        <strain evidence="3 4">RO10H11247</strain>
    </source>
</reference>
<name>A0A0L6UCH7_9BASI</name>
<organism evidence="3 4">
    <name type="scientific">Puccinia sorghi</name>
    <dbReference type="NCBI Taxonomy" id="27349"/>
    <lineage>
        <taxon>Eukaryota</taxon>
        <taxon>Fungi</taxon>
        <taxon>Dikarya</taxon>
        <taxon>Basidiomycota</taxon>
        <taxon>Pucciniomycotina</taxon>
        <taxon>Pucciniomycetes</taxon>
        <taxon>Pucciniales</taxon>
        <taxon>Pucciniaceae</taxon>
        <taxon>Puccinia</taxon>
    </lineage>
</organism>
<keyword evidence="2" id="KW-0472">Membrane</keyword>